<dbReference type="OrthoDB" id="1853834at2"/>
<protein>
    <recommendedName>
        <fullName evidence="3">Phage tail protein</fullName>
    </recommendedName>
</protein>
<evidence type="ECO:0000313" key="2">
    <source>
        <dbReference type="Proteomes" id="UP000182835"/>
    </source>
</evidence>
<sequence>MIQFNGKNTDDFHLILNPDVSFTAPKRNEQQEKIIGLDGEIFYGDDTFSNVEQSFPFQYIGDDIDRDSVLISNWLNMDNRWHELQFKGRPDQVYLAKYTEQLNIQRTLKYYGKAILTFTIKPYFFLKSGLSELNLGSSITNPTNRCAHPRLKIIGTGNMTIQIGKEKLSLKNVDGGVIVDSLYNTVTNLTGTKAAWDKVTSYPLPVIYPGKQNILVTGTINKVTVIPRWEMLVG</sequence>
<evidence type="ECO:0008006" key="3">
    <source>
        <dbReference type="Google" id="ProtNLM"/>
    </source>
</evidence>
<name>A0A1L8R522_9ENTE</name>
<dbReference type="InterPro" id="IPR006520">
    <property type="entry name" value="Dit_BPSPP_N"/>
</dbReference>
<dbReference type="Proteomes" id="UP000182835">
    <property type="component" value="Unassembled WGS sequence"/>
</dbReference>
<reference evidence="1 2" key="1">
    <citation type="submission" date="2014-12" db="EMBL/GenBank/DDBJ databases">
        <title>Draft genome sequences of 29 type strains of Enterococci.</title>
        <authorList>
            <person name="Zhong Z."/>
            <person name="Sun Z."/>
            <person name="Liu W."/>
            <person name="Zhang W."/>
            <person name="Zhang H."/>
        </authorList>
    </citation>
    <scope>NUCLEOTIDE SEQUENCE [LARGE SCALE GENOMIC DNA]</scope>
    <source>
        <strain evidence="1 2">DSM 21207</strain>
    </source>
</reference>
<comment type="caution">
    <text evidence="1">The sequence shown here is derived from an EMBL/GenBank/DDBJ whole genome shotgun (WGS) entry which is preliminary data.</text>
</comment>
<organism evidence="1 2">
    <name type="scientific">Enterococcus canintestini</name>
    <dbReference type="NCBI Taxonomy" id="317010"/>
    <lineage>
        <taxon>Bacteria</taxon>
        <taxon>Bacillati</taxon>
        <taxon>Bacillota</taxon>
        <taxon>Bacilli</taxon>
        <taxon>Lactobacillales</taxon>
        <taxon>Enterococcaceae</taxon>
        <taxon>Enterococcus</taxon>
    </lineage>
</organism>
<proteinExistence type="predicted"/>
<accession>A0A1L8R522</accession>
<dbReference type="RefSeq" id="WP_071865124.1">
    <property type="nucleotide sequence ID" value="NZ_JBHLVQ010000002.1"/>
</dbReference>
<dbReference type="STRING" id="317010.RU96_GL000595"/>
<dbReference type="AlphaFoldDB" id="A0A1L8R522"/>
<dbReference type="Gene3D" id="2.40.30.200">
    <property type="match status" value="1"/>
</dbReference>
<dbReference type="EMBL" id="JXKG01000013">
    <property type="protein sequence ID" value="OJG14841.1"/>
    <property type="molecule type" value="Genomic_DNA"/>
</dbReference>
<evidence type="ECO:0000313" key="1">
    <source>
        <dbReference type="EMBL" id="OJG14841.1"/>
    </source>
</evidence>
<dbReference type="NCBIfam" id="TIGR01633">
    <property type="entry name" value="phi3626_gp14_N"/>
    <property type="match status" value="1"/>
</dbReference>
<gene>
    <name evidence="1" type="ORF">RU96_GL000595</name>
</gene>